<reference evidence="3" key="1">
    <citation type="journal article" date="2017" name="Nat. Ecol. Evol.">
        <title>Genome expansion and lineage-specific genetic innovations in the forest pathogenic fungi Armillaria.</title>
        <authorList>
            <person name="Sipos G."/>
            <person name="Prasanna A.N."/>
            <person name="Walter M.C."/>
            <person name="O'Connor E."/>
            <person name="Balint B."/>
            <person name="Krizsan K."/>
            <person name="Kiss B."/>
            <person name="Hess J."/>
            <person name="Varga T."/>
            <person name="Slot J."/>
            <person name="Riley R."/>
            <person name="Boka B."/>
            <person name="Rigling D."/>
            <person name="Barry K."/>
            <person name="Lee J."/>
            <person name="Mihaltcheva S."/>
            <person name="LaButti K."/>
            <person name="Lipzen A."/>
            <person name="Waldron R."/>
            <person name="Moloney N.M."/>
            <person name="Sperisen C."/>
            <person name="Kredics L."/>
            <person name="Vagvoelgyi C."/>
            <person name="Patrignani A."/>
            <person name="Fitzpatrick D."/>
            <person name="Nagy I."/>
            <person name="Doyle S."/>
            <person name="Anderson J.B."/>
            <person name="Grigoriev I.V."/>
            <person name="Gueldener U."/>
            <person name="Muensterkoetter M."/>
            <person name="Nagy L.G."/>
        </authorList>
    </citation>
    <scope>NUCLEOTIDE SEQUENCE [LARGE SCALE GENOMIC DNA]</scope>
    <source>
        <strain evidence="3">Ar21-2</strain>
    </source>
</reference>
<evidence type="ECO:0000256" key="1">
    <source>
        <dbReference type="SAM" id="MobiDB-lite"/>
    </source>
</evidence>
<dbReference type="OrthoDB" id="3097551at2759"/>
<name>A0A2H3CNS2_ARMGA</name>
<dbReference type="Proteomes" id="UP000217790">
    <property type="component" value="Unassembled WGS sequence"/>
</dbReference>
<accession>A0A2H3CNS2</accession>
<proteinExistence type="predicted"/>
<dbReference type="EMBL" id="KZ293710">
    <property type="protein sequence ID" value="PBK83034.1"/>
    <property type="molecule type" value="Genomic_DNA"/>
</dbReference>
<organism evidence="2 3">
    <name type="scientific">Armillaria gallica</name>
    <name type="common">Bulbous honey fungus</name>
    <name type="synonym">Armillaria bulbosa</name>
    <dbReference type="NCBI Taxonomy" id="47427"/>
    <lineage>
        <taxon>Eukaryota</taxon>
        <taxon>Fungi</taxon>
        <taxon>Dikarya</taxon>
        <taxon>Basidiomycota</taxon>
        <taxon>Agaricomycotina</taxon>
        <taxon>Agaricomycetes</taxon>
        <taxon>Agaricomycetidae</taxon>
        <taxon>Agaricales</taxon>
        <taxon>Marasmiineae</taxon>
        <taxon>Physalacriaceae</taxon>
        <taxon>Armillaria</taxon>
    </lineage>
</organism>
<feature type="region of interest" description="Disordered" evidence="1">
    <location>
        <begin position="62"/>
        <end position="93"/>
    </location>
</feature>
<protein>
    <submittedName>
        <fullName evidence="2">Uncharacterized protein</fullName>
    </submittedName>
</protein>
<gene>
    <name evidence="2" type="ORF">ARMGADRAFT_1089776</name>
</gene>
<dbReference type="STRING" id="47427.A0A2H3CNS2"/>
<evidence type="ECO:0000313" key="3">
    <source>
        <dbReference type="Proteomes" id="UP000217790"/>
    </source>
</evidence>
<feature type="region of interest" description="Disordered" evidence="1">
    <location>
        <begin position="13"/>
        <end position="46"/>
    </location>
</feature>
<feature type="compositionally biased region" description="Low complexity" evidence="1">
    <location>
        <begin position="78"/>
        <end position="93"/>
    </location>
</feature>
<sequence length="268" mass="29734">MLLCDRIYRPLAKLPPKSTPKVTSLPGRHVPETNRSSSRTSVKTISTASNIQNPLPCIVIPPPAPPFKPPIPTPPSPDSDTSSDSSIMSPSSSQHIVPGMLKGPVHFTEGEVTLALIEDYMESTRIYVCEHHDKSAYSLKQESYDVMTLNGFLNAMHSFFFMSEWAMDQAQKVKSMKQDGSPSKTWFVNVFSMCRILAGLPEEIKDAELMGFLLVTMDHSLYSALKPEAHSLANLIKSDTADATKGEMFAKWCELVNATDKELRKNDK</sequence>
<dbReference type="InParanoid" id="A0A2H3CNS2"/>
<keyword evidence="3" id="KW-1185">Reference proteome</keyword>
<evidence type="ECO:0000313" key="2">
    <source>
        <dbReference type="EMBL" id="PBK83034.1"/>
    </source>
</evidence>
<dbReference type="AlphaFoldDB" id="A0A2H3CNS2"/>
<feature type="compositionally biased region" description="Pro residues" evidence="1">
    <location>
        <begin position="62"/>
        <end position="77"/>
    </location>
</feature>
<feature type="compositionally biased region" description="Polar residues" evidence="1">
    <location>
        <begin position="33"/>
        <end position="46"/>
    </location>
</feature>